<protein>
    <submittedName>
        <fullName evidence="3">Uncharacterized protein</fullName>
    </submittedName>
</protein>
<evidence type="ECO:0000256" key="2">
    <source>
        <dbReference type="SAM" id="SignalP"/>
    </source>
</evidence>
<comment type="caution">
    <text evidence="3">The sequence shown here is derived from an EMBL/GenBank/DDBJ whole genome shotgun (WGS) entry which is preliminary data.</text>
</comment>
<evidence type="ECO:0000313" key="4">
    <source>
        <dbReference type="Proteomes" id="UP001152747"/>
    </source>
</evidence>
<evidence type="ECO:0000313" key="3">
    <source>
        <dbReference type="EMBL" id="CAI5448332.1"/>
    </source>
</evidence>
<feature type="signal peptide" evidence="2">
    <location>
        <begin position="1"/>
        <end position="22"/>
    </location>
</feature>
<proteinExistence type="predicted"/>
<dbReference type="EMBL" id="CANHGI010000004">
    <property type="protein sequence ID" value="CAI5448332.1"/>
    <property type="molecule type" value="Genomic_DNA"/>
</dbReference>
<feature type="compositionally biased region" description="Low complexity" evidence="1">
    <location>
        <begin position="166"/>
        <end position="182"/>
    </location>
</feature>
<name>A0A9P1N5A2_9PELO</name>
<accession>A0A9P1N5A2</accession>
<feature type="chain" id="PRO_5040319691" evidence="2">
    <location>
        <begin position="23"/>
        <end position="191"/>
    </location>
</feature>
<organism evidence="3 4">
    <name type="scientific">Caenorhabditis angaria</name>
    <dbReference type="NCBI Taxonomy" id="860376"/>
    <lineage>
        <taxon>Eukaryota</taxon>
        <taxon>Metazoa</taxon>
        <taxon>Ecdysozoa</taxon>
        <taxon>Nematoda</taxon>
        <taxon>Chromadorea</taxon>
        <taxon>Rhabditida</taxon>
        <taxon>Rhabditina</taxon>
        <taxon>Rhabditomorpha</taxon>
        <taxon>Rhabditoidea</taxon>
        <taxon>Rhabditidae</taxon>
        <taxon>Peloderinae</taxon>
        <taxon>Caenorhabditis</taxon>
    </lineage>
</organism>
<reference evidence="3" key="1">
    <citation type="submission" date="2022-11" db="EMBL/GenBank/DDBJ databases">
        <authorList>
            <person name="Kikuchi T."/>
        </authorList>
    </citation>
    <scope>NUCLEOTIDE SEQUENCE</scope>
    <source>
        <strain evidence="3">PS1010</strain>
    </source>
</reference>
<sequence>MNISLIKILQCFSLFFISPIFCTNITYNQAVDTALNQVFGPPPPVENDKASRVLFAMETDINLKSERRVKNHLAPGFRNAGRNKEVQDSSEFYKAKVENRPLSIDRSSVKETINPLTGQSFIECVETDKFGSYSASYIAEKGANGLLKLTSGVEYHFSDTNTPGTSRSSFDPSSLSQPSTSSGLFPGRGRG</sequence>
<evidence type="ECO:0000256" key="1">
    <source>
        <dbReference type="SAM" id="MobiDB-lite"/>
    </source>
</evidence>
<feature type="region of interest" description="Disordered" evidence="1">
    <location>
        <begin position="159"/>
        <end position="191"/>
    </location>
</feature>
<gene>
    <name evidence="3" type="ORF">CAMP_LOCUS10969</name>
</gene>
<keyword evidence="4" id="KW-1185">Reference proteome</keyword>
<keyword evidence="2" id="KW-0732">Signal</keyword>
<dbReference type="Proteomes" id="UP001152747">
    <property type="component" value="Unassembled WGS sequence"/>
</dbReference>
<dbReference type="AlphaFoldDB" id="A0A9P1N5A2"/>